<dbReference type="PANTHER" id="PTHR46246:SF1">
    <property type="entry name" value="GUANOSINE-3',5'-BIS(DIPHOSPHATE) 3'-PYROPHOSPHOHYDROLASE MESH1"/>
    <property type="match status" value="1"/>
</dbReference>
<protein>
    <submittedName>
        <fullName evidence="1">HD domain</fullName>
    </submittedName>
</protein>
<dbReference type="EMBL" id="CP011542">
    <property type="protein sequence ID" value="AKK05767.1"/>
    <property type="molecule type" value="Genomic_DNA"/>
</dbReference>
<reference evidence="1 2" key="1">
    <citation type="journal article" date="2015" name="Genome Announc.">
        <title>Complete Genome Sequence of the Type Strain Corynebacterium mustelae DSM 45274, Isolated from Various Tissues of a Male Ferret with Lethal Sepsis.</title>
        <authorList>
            <person name="Ruckert C."/>
            <person name="Eimer J."/>
            <person name="Winkler A."/>
            <person name="Tauch A."/>
        </authorList>
    </citation>
    <scope>NUCLEOTIDE SEQUENCE [LARGE SCALE GENOMIC DNA]</scope>
    <source>
        <strain evidence="1 2">DSM 45274</strain>
    </source>
</reference>
<dbReference type="InterPro" id="IPR052194">
    <property type="entry name" value="MESH1"/>
</dbReference>
<dbReference type="KEGG" id="cmv:CMUST_07180"/>
<evidence type="ECO:0000313" key="1">
    <source>
        <dbReference type="EMBL" id="AKK05767.1"/>
    </source>
</evidence>
<dbReference type="STRING" id="571915.CMUST_07180"/>
<organism evidence="1 2">
    <name type="scientific">Corynebacterium mustelae</name>
    <dbReference type="NCBI Taxonomy" id="571915"/>
    <lineage>
        <taxon>Bacteria</taxon>
        <taxon>Bacillati</taxon>
        <taxon>Actinomycetota</taxon>
        <taxon>Actinomycetes</taxon>
        <taxon>Mycobacteriales</taxon>
        <taxon>Corynebacteriaceae</taxon>
        <taxon>Corynebacterium</taxon>
    </lineage>
</organism>
<dbReference type="Pfam" id="PF13328">
    <property type="entry name" value="HD_4"/>
    <property type="match status" value="1"/>
</dbReference>
<gene>
    <name evidence="1" type="ORF">CMUST_07180</name>
</gene>
<dbReference type="AlphaFoldDB" id="A0A0G3H3U8"/>
<dbReference type="OrthoDB" id="9802385at2"/>
<name>A0A0G3H3U8_9CORY</name>
<proteinExistence type="predicted"/>
<dbReference type="GO" id="GO:0008893">
    <property type="term" value="F:guanosine-3',5'-bis(diphosphate) 3'-diphosphatase activity"/>
    <property type="evidence" value="ECO:0007669"/>
    <property type="project" value="TreeGrafter"/>
</dbReference>
<dbReference type="Gene3D" id="1.10.3210.10">
    <property type="entry name" value="Hypothetical protein af1432"/>
    <property type="match status" value="1"/>
</dbReference>
<dbReference type="Proteomes" id="UP000035199">
    <property type="component" value="Chromosome"/>
</dbReference>
<sequence length="183" mass="20506">MSDRLFHAINVAAVAHDGQYRKGSAVPYFSHICGVLFVLAQLSTDEDVLVAGVLHDVIEDAPEKTSLAEIEAEFGGRVAQLVAAVTKDEALADWQDRANAYISMIENADSDVACIVLADKFHNLHSILADHAKCGERLWERFNSTKQQQQWWYAQVLQVLKSKLDPNPMLDEYERLVARLLEL</sequence>
<reference evidence="2" key="2">
    <citation type="submission" date="2015-05" db="EMBL/GenBank/DDBJ databases">
        <title>Complete genome sequence of Corynebacterium mustelae DSM 45274, isolated from various tissues of a male ferret with lethal sepsis.</title>
        <authorList>
            <person name="Ruckert C."/>
            <person name="Albersmeier A."/>
            <person name="Winkler A."/>
            <person name="Tauch A."/>
        </authorList>
    </citation>
    <scope>NUCLEOTIDE SEQUENCE [LARGE SCALE GENOMIC DNA]</scope>
    <source>
        <strain evidence="2">DSM 45274</strain>
    </source>
</reference>
<dbReference type="SUPFAM" id="SSF109604">
    <property type="entry name" value="HD-domain/PDEase-like"/>
    <property type="match status" value="1"/>
</dbReference>
<accession>A0A0G3H3U8</accession>
<dbReference type="RefSeq" id="WP_158408206.1">
    <property type="nucleotide sequence ID" value="NZ_CP011542.1"/>
</dbReference>
<keyword evidence="2" id="KW-1185">Reference proteome</keyword>
<dbReference type="PATRIC" id="fig|571915.4.peg.1532"/>
<dbReference type="PANTHER" id="PTHR46246">
    <property type="entry name" value="GUANOSINE-3',5'-BIS(DIPHOSPHATE) 3'-PYROPHOSPHOHYDROLASE MESH1"/>
    <property type="match status" value="1"/>
</dbReference>
<evidence type="ECO:0000313" key="2">
    <source>
        <dbReference type="Proteomes" id="UP000035199"/>
    </source>
</evidence>